<evidence type="ECO:0000259" key="5">
    <source>
        <dbReference type="Pfam" id="PF03358"/>
    </source>
</evidence>
<feature type="domain" description="NADPH-dependent FMN reductase-like" evidence="5">
    <location>
        <begin position="7"/>
        <end position="138"/>
    </location>
</feature>
<dbReference type="PANTHER" id="PTHR43408:SF2">
    <property type="entry name" value="FMN REDUCTASE (NADPH)"/>
    <property type="match status" value="1"/>
</dbReference>
<keyword evidence="2" id="KW-0285">Flavoprotein</keyword>
<keyword evidence="3" id="KW-0288">FMN</keyword>
<dbReference type="OrthoDB" id="9812295at2"/>
<dbReference type="RefSeq" id="WP_007415556.1">
    <property type="nucleotide sequence ID" value="NZ_ABOX02000017.1"/>
</dbReference>
<dbReference type="AlphaFoldDB" id="B9XIB3"/>
<accession>B9XIB3</accession>
<gene>
    <name evidence="6" type="ORF">Cflav_PD3344</name>
</gene>
<dbReference type="PANTHER" id="PTHR43408">
    <property type="entry name" value="FMN REDUCTASE (NADPH)"/>
    <property type="match status" value="1"/>
</dbReference>
<dbReference type="InterPro" id="IPR051814">
    <property type="entry name" value="NAD(P)H-dep_FMN_reductase"/>
</dbReference>
<name>B9XIB3_PEDPL</name>
<comment type="caution">
    <text evidence="6">The sequence shown here is derived from an EMBL/GenBank/DDBJ whole genome shotgun (WGS) entry which is preliminary data.</text>
</comment>
<dbReference type="SUPFAM" id="SSF52218">
    <property type="entry name" value="Flavoproteins"/>
    <property type="match status" value="1"/>
</dbReference>
<comment type="similarity">
    <text evidence="1">Belongs to the SsuE family.</text>
</comment>
<dbReference type="Gene3D" id="3.40.50.360">
    <property type="match status" value="1"/>
</dbReference>
<evidence type="ECO:0000256" key="4">
    <source>
        <dbReference type="ARBA" id="ARBA00023002"/>
    </source>
</evidence>
<evidence type="ECO:0000256" key="2">
    <source>
        <dbReference type="ARBA" id="ARBA00022630"/>
    </source>
</evidence>
<keyword evidence="4" id="KW-0560">Oxidoreductase</keyword>
<keyword evidence="7" id="KW-1185">Reference proteome</keyword>
<evidence type="ECO:0000256" key="3">
    <source>
        <dbReference type="ARBA" id="ARBA00022643"/>
    </source>
</evidence>
<proteinExistence type="inferred from homology"/>
<dbReference type="GO" id="GO:0016491">
    <property type="term" value="F:oxidoreductase activity"/>
    <property type="evidence" value="ECO:0007669"/>
    <property type="project" value="UniProtKB-KW"/>
</dbReference>
<dbReference type="Proteomes" id="UP000003688">
    <property type="component" value="Unassembled WGS sequence"/>
</dbReference>
<dbReference type="EMBL" id="ABOX02000017">
    <property type="protein sequence ID" value="EEF60374.1"/>
    <property type="molecule type" value="Genomic_DNA"/>
</dbReference>
<evidence type="ECO:0000313" key="7">
    <source>
        <dbReference type="Proteomes" id="UP000003688"/>
    </source>
</evidence>
<evidence type="ECO:0000313" key="6">
    <source>
        <dbReference type="EMBL" id="EEF60374.1"/>
    </source>
</evidence>
<organism evidence="6 7">
    <name type="scientific">Pedosphaera parvula (strain Ellin514)</name>
    <dbReference type="NCBI Taxonomy" id="320771"/>
    <lineage>
        <taxon>Bacteria</taxon>
        <taxon>Pseudomonadati</taxon>
        <taxon>Verrucomicrobiota</taxon>
        <taxon>Pedosphaerae</taxon>
        <taxon>Pedosphaerales</taxon>
        <taxon>Pedosphaeraceae</taxon>
        <taxon>Pedosphaera</taxon>
    </lineage>
</organism>
<sequence>MSDTPLNILAVVGSMNRKSVTRVVMNHAAQKLVDVGCAVDILDFEKEPLALFNPDTAYDSQVFSTLKPRVEKADVILLGTPDYHGSISSATKNFLDHFWKEFAGKLFVTIVASHEKGLTVTDQLRTVARQCYAWTLPYGLSFQDNHDVKDGVIVSDSFKARLEMMIRDTRVYGQLLAKQRQADLRGTEPGFLAKHRG</sequence>
<reference evidence="6 7" key="1">
    <citation type="journal article" date="2011" name="J. Bacteriol.">
        <title>Genome sequence of 'Pedosphaera parvula' Ellin514, an aerobic Verrucomicrobial isolate from pasture soil.</title>
        <authorList>
            <person name="Kant R."/>
            <person name="van Passel M.W."/>
            <person name="Sangwan P."/>
            <person name="Palva A."/>
            <person name="Lucas S."/>
            <person name="Copeland A."/>
            <person name="Lapidus A."/>
            <person name="Glavina Del Rio T."/>
            <person name="Dalin E."/>
            <person name="Tice H."/>
            <person name="Bruce D."/>
            <person name="Goodwin L."/>
            <person name="Pitluck S."/>
            <person name="Chertkov O."/>
            <person name="Larimer F.W."/>
            <person name="Land M.L."/>
            <person name="Hauser L."/>
            <person name="Brettin T.S."/>
            <person name="Detter J.C."/>
            <person name="Han S."/>
            <person name="de Vos W.M."/>
            <person name="Janssen P.H."/>
            <person name="Smidt H."/>
        </authorList>
    </citation>
    <scope>NUCLEOTIDE SEQUENCE [LARGE SCALE GENOMIC DNA]</scope>
    <source>
        <strain evidence="6 7">Ellin514</strain>
    </source>
</reference>
<dbReference type="STRING" id="320771.Cflav_PD3344"/>
<evidence type="ECO:0000256" key="1">
    <source>
        <dbReference type="ARBA" id="ARBA00005990"/>
    </source>
</evidence>
<protein>
    <submittedName>
        <fullName evidence="6">NADPH-dependent FMN reductase</fullName>
    </submittedName>
</protein>
<dbReference type="InterPro" id="IPR029039">
    <property type="entry name" value="Flavoprotein-like_sf"/>
</dbReference>
<dbReference type="InterPro" id="IPR005025">
    <property type="entry name" value="FMN_Rdtase-like_dom"/>
</dbReference>
<dbReference type="Pfam" id="PF03358">
    <property type="entry name" value="FMN_red"/>
    <property type="match status" value="1"/>
</dbReference>